<accession>A0A316HSN6</accession>
<name>A0A316HSN6_9PSEU</name>
<feature type="signal peptide" evidence="2">
    <location>
        <begin position="1"/>
        <end position="26"/>
    </location>
</feature>
<organism evidence="4 5">
    <name type="scientific">Lentzea atacamensis</name>
    <dbReference type="NCBI Taxonomy" id="531938"/>
    <lineage>
        <taxon>Bacteria</taxon>
        <taxon>Bacillati</taxon>
        <taxon>Actinomycetota</taxon>
        <taxon>Actinomycetes</taxon>
        <taxon>Pseudonocardiales</taxon>
        <taxon>Pseudonocardiaceae</taxon>
        <taxon>Lentzea</taxon>
    </lineage>
</organism>
<dbReference type="EMBL" id="QGHB01000011">
    <property type="protein sequence ID" value="PWK83416.1"/>
    <property type="molecule type" value="Genomic_DNA"/>
</dbReference>
<dbReference type="RefSeq" id="WP_109640027.1">
    <property type="nucleotide sequence ID" value="NZ_QGHB01000011.1"/>
</dbReference>
<evidence type="ECO:0000256" key="1">
    <source>
        <dbReference type="SAM" id="MobiDB-lite"/>
    </source>
</evidence>
<dbReference type="Proteomes" id="UP000246005">
    <property type="component" value="Unassembled WGS sequence"/>
</dbReference>
<proteinExistence type="predicted"/>
<evidence type="ECO:0000313" key="4">
    <source>
        <dbReference type="EMBL" id="PWK83416.1"/>
    </source>
</evidence>
<evidence type="ECO:0000259" key="3">
    <source>
        <dbReference type="Pfam" id="PF02225"/>
    </source>
</evidence>
<protein>
    <submittedName>
        <fullName evidence="4">PA domain-containing protein</fullName>
    </submittedName>
</protein>
<feature type="region of interest" description="Disordered" evidence="1">
    <location>
        <begin position="30"/>
        <end position="60"/>
    </location>
</feature>
<comment type="caution">
    <text evidence="4">The sequence shown here is derived from an EMBL/GenBank/DDBJ whole genome shotgun (WGS) entry which is preliminary data.</text>
</comment>
<dbReference type="SUPFAM" id="SSF50960">
    <property type="entry name" value="TolB, C-terminal domain"/>
    <property type="match status" value="1"/>
</dbReference>
<gene>
    <name evidence="4" type="ORF">C8D88_111301</name>
</gene>
<dbReference type="Gene3D" id="3.50.30.30">
    <property type="match status" value="1"/>
</dbReference>
<evidence type="ECO:0000256" key="2">
    <source>
        <dbReference type="SAM" id="SignalP"/>
    </source>
</evidence>
<feature type="chain" id="PRO_5038465118" evidence="2">
    <location>
        <begin position="27"/>
        <end position="629"/>
    </location>
</feature>
<evidence type="ECO:0000313" key="5">
    <source>
        <dbReference type="Proteomes" id="UP000246005"/>
    </source>
</evidence>
<feature type="compositionally biased region" description="Basic and acidic residues" evidence="1">
    <location>
        <begin position="38"/>
        <end position="57"/>
    </location>
</feature>
<dbReference type="InterPro" id="IPR003137">
    <property type="entry name" value="PA_domain"/>
</dbReference>
<keyword evidence="2" id="KW-0732">Signal</keyword>
<sequence>MSSLRRRPVLLAALSALILITPAAVAHEAGGSTSTDGGIDHAEATHGHHQHGGDHGHLPASKANVKVVGKAAINQDTEGRVADVGIHNGYAYLAAFRDPNCQKGGVYVFDIRDPAKPKQINFIRTGQDSYVGEGSQVVRIDTPKFTGDVLAFNNEICGTHLNTTTVGGATLVDVTNPKVHKYLAQGFGDFAPVSRNAAGLAHEVHSVFIWDAGDKAYAVLVDDEEFADVDIFDITDPRAPVMIAEYDLFERFPQILQAAPANLVEVFHHDMIVKEIAGRQVMLISYWDAGYVKLDVTNPLNPVYLGDTDFANPDPELLESAGIVAAPEGNAHQSEFTKNNDYVIAADEDFGPYALKAFTDDGTSFGANQGDLTPQLAAGQTLSGTGIYVGRACDVDTAVPAAPAAGTGQIAVVTRGACTFTEKLANVVAAGGYEAAVVVNREGECGAFGMTLEGTLPAFSVDRRTGFGFFDKEGEYDEAQCLAGGDTEQGSLIPGLAIGATGDVITFSSSFDGWGYVHLYRNNDGKMAELDTYAIPEAHDPAKASGHGDLSVHEVATSPTRNDLAYLSYYSGGLRVTKIVNDSLVEVGHFIDEGGNNFWGVQVFSHNGREYVAASDRDYGLYIFEYTGN</sequence>
<dbReference type="AlphaFoldDB" id="A0A316HSN6"/>
<reference evidence="4 5" key="1">
    <citation type="submission" date="2018-05" db="EMBL/GenBank/DDBJ databases">
        <title>Genomic Encyclopedia of Type Strains, Phase IV (KMG-IV): sequencing the most valuable type-strain genomes for metagenomic binning, comparative biology and taxonomic classification.</title>
        <authorList>
            <person name="Goeker M."/>
        </authorList>
    </citation>
    <scope>NUCLEOTIDE SEQUENCE [LARGE SCALE GENOMIC DNA]</scope>
    <source>
        <strain evidence="4 5">DSM 45480</strain>
    </source>
</reference>
<dbReference type="Pfam" id="PF02225">
    <property type="entry name" value="PA"/>
    <property type="match status" value="1"/>
</dbReference>
<feature type="domain" description="PA" evidence="3">
    <location>
        <begin position="391"/>
        <end position="466"/>
    </location>
</feature>